<dbReference type="InterPro" id="IPR000705">
    <property type="entry name" value="Galactokinase"/>
</dbReference>
<dbReference type="GO" id="GO:0006012">
    <property type="term" value="P:galactose metabolic process"/>
    <property type="evidence" value="ECO:0007669"/>
    <property type="project" value="UniProtKB-UniRule"/>
</dbReference>
<dbReference type="SUPFAM" id="SSF55060">
    <property type="entry name" value="GHMP Kinase, C-terminal domain"/>
    <property type="match status" value="1"/>
</dbReference>
<keyword evidence="4" id="KW-0479">Metal-binding</keyword>
<reference evidence="15 16" key="1">
    <citation type="journal article" date="2019" name="Int. J. Syst. Evol. Microbiol.">
        <title>Thermogemmatispora aurantia sp. nov. and Thermogemmatispora argillosa sp. nov., within the class Ktedonobacteria, and emended description of the genus Thermogemmatispora.</title>
        <authorList>
            <person name="Zheng Y."/>
            <person name="Wang C.M."/>
            <person name="Sakai Y."/>
            <person name="Abe K."/>
            <person name="Yokota A."/>
            <person name="Yabe S."/>
        </authorList>
    </citation>
    <scope>NUCLEOTIDE SEQUENCE [LARGE SCALE GENOMIC DNA]</scope>
    <source>
        <strain evidence="15 16">A1-2</strain>
    </source>
</reference>
<dbReference type="PANTHER" id="PTHR10457">
    <property type="entry name" value="MEVALONATE KINASE/GALACTOKINASE"/>
    <property type="match status" value="1"/>
</dbReference>
<organism evidence="15 16">
    <name type="scientific">Thermogemmatispora aurantia</name>
    <dbReference type="NCBI Taxonomy" id="2045279"/>
    <lineage>
        <taxon>Bacteria</taxon>
        <taxon>Bacillati</taxon>
        <taxon>Chloroflexota</taxon>
        <taxon>Ktedonobacteria</taxon>
        <taxon>Thermogemmatisporales</taxon>
        <taxon>Thermogemmatisporaceae</taxon>
        <taxon>Thermogemmatispora</taxon>
    </lineage>
</organism>
<dbReference type="NCBIfam" id="TIGR00131">
    <property type="entry name" value="gal_kin"/>
    <property type="match status" value="1"/>
</dbReference>
<accession>A0A5J4KB85</accession>
<dbReference type="Gene3D" id="3.30.70.890">
    <property type="entry name" value="GHMP kinase, C-terminal domain"/>
    <property type="match status" value="1"/>
</dbReference>
<keyword evidence="9" id="KW-0299">Galactose metabolism</keyword>
<protein>
    <recommendedName>
        <fullName evidence="11">Galactokinase</fullName>
        <ecNumber evidence="11">2.7.1.6</ecNumber>
    </recommendedName>
</protein>
<dbReference type="InterPro" id="IPR006204">
    <property type="entry name" value="GHMP_kinase_N_dom"/>
</dbReference>
<dbReference type="InterPro" id="IPR036554">
    <property type="entry name" value="GHMP_kinase_C_sf"/>
</dbReference>
<dbReference type="FunFam" id="3.30.230.10:FF:000017">
    <property type="entry name" value="Galactokinase"/>
    <property type="match status" value="1"/>
</dbReference>
<evidence type="ECO:0000313" key="16">
    <source>
        <dbReference type="Proteomes" id="UP000334820"/>
    </source>
</evidence>
<feature type="domain" description="GHMP kinase N-terminal" evidence="12">
    <location>
        <begin position="116"/>
        <end position="214"/>
    </location>
</feature>
<evidence type="ECO:0000256" key="3">
    <source>
        <dbReference type="ARBA" id="ARBA00022679"/>
    </source>
</evidence>
<evidence type="ECO:0000256" key="10">
    <source>
        <dbReference type="ARBA" id="ARBA00023277"/>
    </source>
</evidence>
<evidence type="ECO:0000256" key="11">
    <source>
        <dbReference type="NCBIfam" id="TIGR00131"/>
    </source>
</evidence>
<dbReference type="FunFam" id="3.30.70.890:FF:000001">
    <property type="entry name" value="Galactokinase"/>
    <property type="match status" value="1"/>
</dbReference>
<dbReference type="PANTHER" id="PTHR10457:SF7">
    <property type="entry name" value="GALACTOKINASE-RELATED"/>
    <property type="match status" value="1"/>
</dbReference>
<dbReference type="InterPro" id="IPR006206">
    <property type="entry name" value="Mevalonate/galactokinase"/>
</dbReference>
<evidence type="ECO:0000259" key="13">
    <source>
        <dbReference type="Pfam" id="PF08544"/>
    </source>
</evidence>
<dbReference type="EMBL" id="BKZV01000011">
    <property type="protein sequence ID" value="GER85808.1"/>
    <property type="molecule type" value="Genomic_DNA"/>
</dbReference>
<dbReference type="PROSITE" id="PS00106">
    <property type="entry name" value="GALACTOKINASE"/>
    <property type="match status" value="1"/>
</dbReference>
<dbReference type="PRINTS" id="PR00473">
    <property type="entry name" value="GALCTOKINASE"/>
</dbReference>
<keyword evidence="7" id="KW-0067">ATP-binding</keyword>
<comment type="caution">
    <text evidence="15">The sequence shown here is derived from an EMBL/GenBank/DDBJ whole genome shotgun (WGS) entry which is preliminary data.</text>
</comment>
<keyword evidence="16" id="KW-1185">Reference proteome</keyword>
<feature type="domain" description="Galactokinase N-terminal" evidence="14">
    <location>
        <begin position="36"/>
        <end position="75"/>
    </location>
</feature>
<dbReference type="AlphaFoldDB" id="A0A5J4KB85"/>
<dbReference type="Pfam" id="PF00288">
    <property type="entry name" value="GHMP_kinases_N"/>
    <property type="match status" value="1"/>
</dbReference>
<dbReference type="EC" id="2.7.1.6" evidence="11"/>
<dbReference type="RefSeq" id="WP_170293483.1">
    <property type="nucleotide sequence ID" value="NZ_BKZV01000011.1"/>
</dbReference>
<keyword evidence="10" id="KW-0119">Carbohydrate metabolism</keyword>
<dbReference type="PROSITE" id="PS00627">
    <property type="entry name" value="GHMP_KINASES_ATP"/>
    <property type="match status" value="1"/>
</dbReference>
<evidence type="ECO:0000256" key="5">
    <source>
        <dbReference type="ARBA" id="ARBA00022741"/>
    </source>
</evidence>
<evidence type="ECO:0000259" key="14">
    <source>
        <dbReference type="Pfam" id="PF10509"/>
    </source>
</evidence>
<dbReference type="SUPFAM" id="SSF54211">
    <property type="entry name" value="Ribosomal protein S5 domain 2-like"/>
    <property type="match status" value="1"/>
</dbReference>
<evidence type="ECO:0000256" key="1">
    <source>
        <dbReference type="ARBA" id="ARBA00006566"/>
    </source>
</evidence>
<keyword evidence="3" id="KW-0808">Transferase</keyword>
<sequence length="436" mass="47066">MVANDPRRLPPAAQLAVEHFSIVFGMDGGQSDEQAALGVAWAPGRVNLIGEHTDYNEGFVLPLAVDRVVAFAGRRRSDGHVRLWSRQFQELAEIELEGLPATFAAQVERLPTWARYVLAVLSELKAAGLALQGFNAVLHGDVPLGGGMSSSAALEVATAWAASLFSDGHFAIGKGAATSTTLTPLEVARLCQRAEHLASGVRCGILDQAASCLGRPGHALLLDCRSLDFRYLPFESEGVALLVADTQVRRELAASAYNERRQQCEEAVRLLAALLQAEAEPGERAVKPQITALRDVTPELFRRYASRLPEVLRRRAGYVVAENARVLEVAHLLEQGEVEAVGPYLWQTHAGLRDEYEVSCLELDVLVEIARRVEGVLGARMMGGGFGGCTINLVRNTAIEQLTEAILSEYPRQTGRQTSVEVCRAAGGPGALYLPA</sequence>
<comment type="similarity">
    <text evidence="1">Belongs to the GHMP kinase family. GalK subfamily.</text>
</comment>
<dbReference type="GO" id="GO:0005829">
    <property type="term" value="C:cytosol"/>
    <property type="evidence" value="ECO:0007669"/>
    <property type="project" value="TreeGrafter"/>
</dbReference>
<keyword evidence="8" id="KW-0460">Magnesium</keyword>
<evidence type="ECO:0000256" key="6">
    <source>
        <dbReference type="ARBA" id="ARBA00022777"/>
    </source>
</evidence>
<dbReference type="InterPro" id="IPR019539">
    <property type="entry name" value="GalKase_N"/>
</dbReference>
<dbReference type="InterPro" id="IPR020568">
    <property type="entry name" value="Ribosomal_Su5_D2-typ_SF"/>
</dbReference>
<dbReference type="PRINTS" id="PR00959">
    <property type="entry name" value="MEVGALKINASE"/>
</dbReference>
<evidence type="ECO:0000256" key="2">
    <source>
        <dbReference type="ARBA" id="ARBA00022490"/>
    </source>
</evidence>
<dbReference type="PIRSF" id="PIRSF000530">
    <property type="entry name" value="Galactokinase"/>
    <property type="match status" value="1"/>
</dbReference>
<evidence type="ECO:0000256" key="4">
    <source>
        <dbReference type="ARBA" id="ARBA00022723"/>
    </source>
</evidence>
<keyword evidence="5" id="KW-0547">Nucleotide-binding</keyword>
<evidence type="ECO:0000256" key="9">
    <source>
        <dbReference type="ARBA" id="ARBA00023144"/>
    </source>
</evidence>
<dbReference type="Proteomes" id="UP000334820">
    <property type="component" value="Unassembled WGS sequence"/>
</dbReference>
<gene>
    <name evidence="15" type="ORF">KTAU_44420</name>
</gene>
<keyword evidence="2" id="KW-0963">Cytoplasm</keyword>
<dbReference type="InterPro" id="IPR019741">
    <property type="entry name" value="Galactokinase_CS"/>
</dbReference>
<evidence type="ECO:0000313" key="15">
    <source>
        <dbReference type="EMBL" id="GER85808.1"/>
    </source>
</evidence>
<dbReference type="GO" id="GO:0004335">
    <property type="term" value="F:galactokinase activity"/>
    <property type="evidence" value="ECO:0007669"/>
    <property type="project" value="UniProtKB-UniRule"/>
</dbReference>
<feature type="domain" description="GHMP kinase C-terminal" evidence="13">
    <location>
        <begin position="332"/>
        <end position="410"/>
    </location>
</feature>
<dbReference type="GO" id="GO:0005524">
    <property type="term" value="F:ATP binding"/>
    <property type="evidence" value="ECO:0007669"/>
    <property type="project" value="UniProtKB-UniRule"/>
</dbReference>
<dbReference type="InterPro" id="IPR006203">
    <property type="entry name" value="GHMP_knse_ATP-bd_CS"/>
</dbReference>
<dbReference type="Gene3D" id="3.30.230.10">
    <property type="match status" value="1"/>
</dbReference>
<evidence type="ECO:0000256" key="7">
    <source>
        <dbReference type="ARBA" id="ARBA00022840"/>
    </source>
</evidence>
<dbReference type="GO" id="GO:0046872">
    <property type="term" value="F:metal ion binding"/>
    <property type="evidence" value="ECO:0007669"/>
    <property type="project" value="UniProtKB-KW"/>
</dbReference>
<dbReference type="Pfam" id="PF10509">
    <property type="entry name" value="GalKase_gal_bdg"/>
    <property type="match status" value="1"/>
</dbReference>
<proteinExistence type="inferred from homology"/>
<dbReference type="InterPro" id="IPR014721">
    <property type="entry name" value="Ribsml_uS5_D2-typ_fold_subgr"/>
</dbReference>
<dbReference type="Pfam" id="PF08544">
    <property type="entry name" value="GHMP_kinases_C"/>
    <property type="match status" value="1"/>
</dbReference>
<dbReference type="InterPro" id="IPR013750">
    <property type="entry name" value="GHMP_kinase_C_dom"/>
</dbReference>
<evidence type="ECO:0000259" key="12">
    <source>
        <dbReference type="Pfam" id="PF00288"/>
    </source>
</evidence>
<keyword evidence="6 15" id="KW-0418">Kinase</keyword>
<evidence type="ECO:0000256" key="8">
    <source>
        <dbReference type="ARBA" id="ARBA00022842"/>
    </source>
</evidence>
<name>A0A5J4KB85_9CHLR</name>